<dbReference type="RefSeq" id="WP_344125050.1">
    <property type="nucleotide sequence ID" value="NZ_BAAALT010000003.1"/>
</dbReference>
<organism evidence="1 2">
    <name type="scientific">Luedemannella flava</name>
    <dbReference type="NCBI Taxonomy" id="349316"/>
    <lineage>
        <taxon>Bacteria</taxon>
        <taxon>Bacillati</taxon>
        <taxon>Actinomycetota</taxon>
        <taxon>Actinomycetes</taxon>
        <taxon>Micromonosporales</taxon>
        <taxon>Micromonosporaceae</taxon>
        <taxon>Luedemannella</taxon>
    </lineage>
</organism>
<accession>A0ABP4XL04</accession>
<name>A0ABP4XL04_9ACTN</name>
<comment type="caution">
    <text evidence="1">The sequence shown here is derived from an EMBL/GenBank/DDBJ whole genome shotgun (WGS) entry which is preliminary data.</text>
</comment>
<gene>
    <name evidence="1" type="ORF">GCM10009682_01370</name>
</gene>
<dbReference type="Proteomes" id="UP001500218">
    <property type="component" value="Unassembled WGS sequence"/>
</dbReference>
<keyword evidence="2" id="KW-1185">Reference proteome</keyword>
<reference evidence="2" key="1">
    <citation type="journal article" date="2019" name="Int. J. Syst. Evol. Microbiol.">
        <title>The Global Catalogue of Microorganisms (GCM) 10K type strain sequencing project: providing services to taxonomists for standard genome sequencing and annotation.</title>
        <authorList>
            <consortium name="The Broad Institute Genomics Platform"/>
            <consortium name="The Broad Institute Genome Sequencing Center for Infectious Disease"/>
            <person name="Wu L."/>
            <person name="Ma J."/>
        </authorList>
    </citation>
    <scope>NUCLEOTIDE SEQUENCE [LARGE SCALE GENOMIC DNA]</scope>
    <source>
        <strain evidence="2">JCM 13250</strain>
    </source>
</reference>
<evidence type="ECO:0000313" key="2">
    <source>
        <dbReference type="Proteomes" id="UP001500218"/>
    </source>
</evidence>
<proteinExistence type="predicted"/>
<evidence type="ECO:0000313" key="1">
    <source>
        <dbReference type="EMBL" id="GAA1783038.1"/>
    </source>
</evidence>
<dbReference type="EMBL" id="BAAALT010000003">
    <property type="protein sequence ID" value="GAA1783038.1"/>
    <property type="molecule type" value="Genomic_DNA"/>
</dbReference>
<sequence>MKGWLHRTMARLRPRKRPPEPVESELLTRFGRHCPVCGAVLGASVPRDGRTGRFEVSPTARLRVGQADGYGRYPWQVQLVEGEYPPASSTNPAFSKLEVDYIYLLCGGGHIFPDAAPLLHGGYADASDPRERIDVWNMIAAIGGPASGKTYLLLRTLNQSLDNYDNLIFDGAAPRIQLRALSPLEMTPLQVRTRLYAQTLSSGHFIPATGTDTRATPAGILLDELPDAHDAMQELVRRTVRAGDQRADNWGRGMRQPLVLRADVGPRRSWTGVADLPGEMFSSDTDNRRESVKLRAYDALVWVVDPAVAAQAAEWLGVEDEESYSSSIDLLEGSLRPGATRQSNARVVRTTRDQIQRDIGRELTKVDGLFTTERGSSLEMLIAVTKCDLIREALGTRTLHRLGADRLVLDGAKAYLLFLAARWAQGMTSADDMAGEVLAFIHGTGTARQSDREDRAAHVADGLLDHYSNGEAFWNLAHEGHADVVRVRGRNMNLAPLAIEVPAIGAHIDGSMLAGSATRMLTRDLVMSTVGCGLTYGLGLRGPVYNVLNKQWQHIRFFLCSPLATVPVAKDDKLKPMHDKDRFPRVDDRSAALTQLLLAMLGKVRA</sequence>
<protein>
    <submittedName>
        <fullName evidence="1">Uncharacterized protein</fullName>
    </submittedName>
</protein>